<evidence type="ECO:0000256" key="6">
    <source>
        <dbReference type="ARBA" id="ARBA00023136"/>
    </source>
</evidence>
<sequence>MPASPSHLPAMLARLNRLRLLLLERLPAGDLPATLLAAALVGLLGALATVAFRELLHGLGMLWFGRADGLVATARGLEWWHRLWIPAAGGVAAGLVLRWAQRFDAPGDKRDYMEAITLGDGHIGARASLVRALSSALSVASGASIGREAPMVQLAALTGSLIGRWRRMPRQRLRLLVACGAAAGLSAAYNAPIAGALFVAEIVLGSFAIEALGPLIVASVVANLTVHQFLGFAPLYKMPVFELVLGLNALPFLGLALVAGLCAPVYLQLLALARRPFARLGGPLWLRLGAGGLIVGIVSTVEPGVWGNGYSVVNAILQGGWLWPALLAILAFKFAATGAATGSGAVGGVFTPTLFVGAALGGLFGIGMEQLWPGAVPMPAWVAAGMGAFLAAASHAPLMSAVMIFEMTGNAQIILPLLLVCVCASALKQLLRAESLYSHSLPVAVPEPDAASLLRAAPPMIPETATPAEAEAAFLASRWQHLYVHDPRGRFIGALSLHDFGPFQREHGASAVAIPPGLLRRDYPRVSLDAGLGEILATFAQHSGERLPVLDLDGRLRGYVSKTDVMLALQERAPGGRG</sequence>
<dbReference type="InterPro" id="IPR046342">
    <property type="entry name" value="CBS_dom_sf"/>
</dbReference>
<dbReference type="NCBIfam" id="NF002505">
    <property type="entry name" value="PRK01862.1"/>
    <property type="match status" value="1"/>
</dbReference>
<feature type="transmembrane region" description="Helical" evidence="11">
    <location>
        <begin position="380"/>
        <end position="401"/>
    </location>
</feature>
<comment type="caution">
    <text evidence="14">The sequence shown here is derived from an EMBL/GenBank/DDBJ whole genome shotgun (WGS) entry which is preliminary data.</text>
</comment>
<evidence type="ECO:0000259" key="12">
    <source>
        <dbReference type="PROSITE" id="PS51371"/>
    </source>
</evidence>
<dbReference type="Proteomes" id="UP000216107">
    <property type="component" value="Unassembled WGS sequence"/>
</dbReference>
<evidence type="ECO:0000256" key="4">
    <source>
        <dbReference type="ARBA" id="ARBA00022989"/>
    </source>
</evidence>
<reference evidence="13 16" key="1">
    <citation type="submission" date="2016-08" db="EMBL/GenBank/DDBJ databases">
        <title>Candidatus Dactylopiibacterium carminicum genome sequence.</title>
        <authorList>
            <person name="Ramirez-Puebla S.T."/>
            <person name="Ormeno-Orrillo E."/>
            <person name="Vera-Ponce De Leon A."/>
            <person name="Luis L."/>
            <person name="Sanchez-Flores A."/>
            <person name="Monica R."/>
            <person name="Martinez-Romero E."/>
        </authorList>
    </citation>
    <scope>NUCLEOTIDE SEQUENCE [LARGE SCALE GENOMIC DNA]</scope>
    <source>
        <strain evidence="13">END1</strain>
    </source>
</reference>
<dbReference type="Gene3D" id="1.10.3080.10">
    <property type="entry name" value="Clc chloride channel"/>
    <property type="match status" value="1"/>
</dbReference>
<evidence type="ECO:0000313" key="14">
    <source>
        <dbReference type="EMBL" id="PAS94185.1"/>
    </source>
</evidence>
<dbReference type="Gene3D" id="3.10.580.10">
    <property type="entry name" value="CBS-domain"/>
    <property type="match status" value="1"/>
</dbReference>
<evidence type="ECO:0000313" key="13">
    <source>
        <dbReference type="EMBL" id="KAF7599876.1"/>
    </source>
</evidence>
<protein>
    <submittedName>
        <fullName evidence="14">Chloride channel protein</fullName>
    </submittedName>
</protein>
<feature type="domain" description="CBS" evidence="12">
    <location>
        <begin position="519"/>
        <end position="575"/>
    </location>
</feature>
<evidence type="ECO:0000313" key="16">
    <source>
        <dbReference type="Proteomes" id="UP000623509"/>
    </source>
</evidence>
<dbReference type="Pfam" id="PF00571">
    <property type="entry name" value="CBS"/>
    <property type="match status" value="1"/>
</dbReference>
<evidence type="ECO:0000256" key="2">
    <source>
        <dbReference type="ARBA" id="ARBA00022448"/>
    </source>
</evidence>
<dbReference type="SMART" id="SM00116">
    <property type="entry name" value="CBS"/>
    <property type="match status" value="2"/>
</dbReference>
<evidence type="ECO:0000256" key="1">
    <source>
        <dbReference type="ARBA" id="ARBA00004141"/>
    </source>
</evidence>
<dbReference type="EMBL" id="MDUX01000012">
    <property type="protein sequence ID" value="KAF7599876.1"/>
    <property type="molecule type" value="Genomic_DNA"/>
</dbReference>
<dbReference type="PANTHER" id="PTHR43427:SF6">
    <property type="entry name" value="CHLORIDE CHANNEL PROTEIN CLC-E"/>
    <property type="match status" value="1"/>
</dbReference>
<dbReference type="InterPro" id="IPR000644">
    <property type="entry name" value="CBS_dom"/>
</dbReference>
<dbReference type="GO" id="GO:0034707">
    <property type="term" value="C:chloride channel complex"/>
    <property type="evidence" value="ECO:0007669"/>
    <property type="project" value="UniProtKB-KW"/>
</dbReference>
<keyword evidence="4 11" id="KW-1133">Transmembrane helix</keyword>
<name>A0A272EVQ5_9RHOO</name>
<feature type="transmembrane region" description="Helical" evidence="11">
    <location>
        <begin position="31"/>
        <end position="52"/>
    </location>
</feature>
<dbReference type="CDD" id="cd02205">
    <property type="entry name" value="CBS_pair_SF"/>
    <property type="match status" value="1"/>
</dbReference>
<dbReference type="GO" id="GO:0005254">
    <property type="term" value="F:chloride channel activity"/>
    <property type="evidence" value="ECO:0007669"/>
    <property type="project" value="UniProtKB-KW"/>
</dbReference>
<proteinExistence type="predicted"/>
<dbReference type="AlphaFoldDB" id="A0A272EVQ5"/>
<keyword evidence="16" id="KW-1185">Reference proteome</keyword>
<feature type="transmembrane region" description="Helical" evidence="11">
    <location>
        <begin position="413"/>
        <end position="431"/>
    </location>
</feature>
<keyword evidence="2" id="KW-0813">Transport</keyword>
<dbReference type="SUPFAM" id="SSF54631">
    <property type="entry name" value="CBS-domain pair"/>
    <property type="match status" value="1"/>
</dbReference>
<reference evidence="14 15" key="2">
    <citation type="submission" date="2017-07" db="EMBL/GenBank/DDBJ databases">
        <title>Candidatus Dactylopiibacterium carminicum, a nitrogen-fixing symbiont of the cochineal insect Dactylopius coccus and Dactylopius opuntiae (Hemiptera: Coccoidea: Dactylopiidae).</title>
        <authorList>
            <person name="Vera A."/>
        </authorList>
    </citation>
    <scope>NUCLEOTIDE SEQUENCE [LARGE SCALE GENOMIC DNA]</scope>
    <source>
        <strain evidence="14 15">NFDCM</strain>
    </source>
</reference>
<dbReference type="PRINTS" id="PR00762">
    <property type="entry name" value="CLCHANNEL"/>
</dbReference>
<accession>A0A272EVQ5</accession>
<keyword evidence="3 11" id="KW-0812">Transmembrane</keyword>
<dbReference type="EMBL" id="NMRN01000009">
    <property type="protein sequence ID" value="PAS94185.1"/>
    <property type="molecule type" value="Genomic_DNA"/>
</dbReference>
<keyword evidence="9" id="KW-0407">Ion channel</keyword>
<dbReference type="InterPro" id="IPR014743">
    <property type="entry name" value="Cl-channel_core"/>
</dbReference>
<dbReference type="InterPro" id="IPR050368">
    <property type="entry name" value="ClC-type_chloride_channel"/>
</dbReference>
<evidence type="ECO:0000256" key="11">
    <source>
        <dbReference type="SAM" id="Phobius"/>
    </source>
</evidence>
<organism evidence="14 15">
    <name type="scientific">Candidatus Dactylopiibacterium carminicum</name>
    <dbReference type="NCBI Taxonomy" id="857335"/>
    <lineage>
        <taxon>Bacteria</taxon>
        <taxon>Pseudomonadati</taxon>
        <taxon>Pseudomonadota</taxon>
        <taxon>Betaproteobacteria</taxon>
        <taxon>Rhodocyclales</taxon>
        <taxon>Rhodocyclaceae</taxon>
        <taxon>Candidatus Dactylopiibacterium</taxon>
    </lineage>
</organism>
<evidence type="ECO:0000256" key="7">
    <source>
        <dbReference type="ARBA" id="ARBA00023173"/>
    </source>
</evidence>
<feature type="transmembrane region" description="Helical" evidence="11">
    <location>
        <begin position="349"/>
        <end position="368"/>
    </location>
</feature>
<keyword evidence="10" id="KW-0129">CBS domain</keyword>
<gene>
    <name evidence="13" type="ORF">BGI27_05325</name>
    <name evidence="14" type="ORF">CGU29_05015</name>
</gene>
<dbReference type="PROSITE" id="PS51371">
    <property type="entry name" value="CBS"/>
    <property type="match status" value="2"/>
</dbReference>
<evidence type="ECO:0000313" key="15">
    <source>
        <dbReference type="Proteomes" id="UP000216107"/>
    </source>
</evidence>
<feature type="transmembrane region" description="Helical" evidence="11">
    <location>
        <begin position="321"/>
        <end position="342"/>
    </location>
</feature>
<dbReference type="OrthoDB" id="9767361at2"/>
<evidence type="ECO:0000256" key="5">
    <source>
        <dbReference type="ARBA" id="ARBA00023065"/>
    </source>
</evidence>
<evidence type="ECO:0000256" key="10">
    <source>
        <dbReference type="PROSITE-ProRule" id="PRU00703"/>
    </source>
</evidence>
<dbReference type="InterPro" id="IPR001807">
    <property type="entry name" value="ClC"/>
</dbReference>
<evidence type="ECO:0000256" key="3">
    <source>
        <dbReference type="ARBA" id="ARBA00022692"/>
    </source>
</evidence>
<evidence type="ECO:0000256" key="8">
    <source>
        <dbReference type="ARBA" id="ARBA00023214"/>
    </source>
</evidence>
<feature type="transmembrane region" description="Helical" evidence="11">
    <location>
        <begin position="197"/>
        <end position="222"/>
    </location>
</feature>
<keyword evidence="5" id="KW-0406">Ion transport</keyword>
<keyword evidence="8" id="KW-0868">Chloride</keyword>
<dbReference type="Proteomes" id="UP000623509">
    <property type="component" value="Unassembled WGS sequence"/>
</dbReference>
<dbReference type="Pfam" id="PF00654">
    <property type="entry name" value="Voltage_CLC"/>
    <property type="match status" value="1"/>
</dbReference>
<feature type="transmembrane region" description="Helical" evidence="11">
    <location>
        <begin position="173"/>
        <end position="191"/>
    </location>
</feature>
<dbReference type="GO" id="GO:0005886">
    <property type="term" value="C:plasma membrane"/>
    <property type="evidence" value="ECO:0007669"/>
    <property type="project" value="TreeGrafter"/>
</dbReference>
<dbReference type="PANTHER" id="PTHR43427">
    <property type="entry name" value="CHLORIDE CHANNEL PROTEIN CLC-E"/>
    <property type="match status" value="1"/>
</dbReference>
<comment type="subcellular location">
    <subcellularLocation>
        <location evidence="1">Membrane</location>
        <topology evidence="1">Multi-pass membrane protein</topology>
    </subcellularLocation>
</comment>
<feature type="transmembrane region" description="Helical" evidence="11">
    <location>
        <begin position="253"/>
        <end position="272"/>
    </location>
</feature>
<feature type="transmembrane region" description="Helical" evidence="11">
    <location>
        <begin position="284"/>
        <end position="301"/>
    </location>
</feature>
<dbReference type="SUPFAM" id="SSF81340">
    <property type="entry name" value="Clc chloride channel"/>
    <property type="match status" value="1"/>
</dbReference>
<evidence type="ECO:0000256" key="9">
    <source>
        <dbReference type="ARBA" id="ARBA00023303"/>
    </source>
</evidence>
<feature type="domain" description="CBS" evidence="12">
    <location>
        <begin position="453"/>
        <end position="510"/>
    </location>
</feature>
<dbReference type="CDD" id="cd00400">
    <property type="entry name" value="Voltage_gated_ClC"/>
    <property type="match status" value="1"/>
</dbReference>
<keyword evidence="7" id="KW-0869">Chloride channel</keyword>
<keyword evidence="6 11" id="KW-0472">Membrane</keyword>